<feature type="domain" description="Endonuclease/exonuclease/phosphatase" evidence="1">
    <location>
        <begin position="15"/>
        <end position="242"/>
    </location>
</feature>
<keyword evidence="3" id="KW-1185">Reference proteome</keyword>
<dbReference type="Proteomes" id="UP000281975">
    <property type="component" value="Unassembled WGS sequence"/>
</dbReference>
<dbReference type="RefSeq" id="WP_211327817.1">
    <property type="nucleotide sequence ID" value="NZ_RBIN01000001.1"/>
</dbReference>
<protein>
    <submittedName>
        <fullName evidence="2">Endonuclease/exonuclease/phosphatase family metal-dependent hydrolase</fullName>
    </submittedName>
</protein>
<organism evidence="2 3">
    <name type="scientific">Kushneria sinocarnis</name>
    <dbReference type="NCBI Taxonomy" id="595502"/>
    <lineage>
        <taxon>Bacteria</taxon>
        <taxon>Pseudomonadati</taxon>
        <taxon>Pseudomonadota</taxon>
        <taxon>Gammaproteobacteria</taxon>
        <taxon>Oceanospirillales</taxon>
        <taxon>Halomonadaceae</taxon>
        <taxon>Kushneria</taxon>
    </lineage>
</organism>
<evidence type="ECO:0000313" key="3">
    <source>
        <dbReference type="Proteomes" id="UP000281975"/>
    </source>
</evidence>
<dbReference type="InterPro" id="IPR005135">
    <property type="entry name" value="Endo/exonuclease/phosphatase"/>
</dbReference>
<dbReference type="GO" id="GO:0004519">
    <property type="term" value="F:endonuclease activity"/>
    <property type="evidence" value="ECO:0007669"/>
    <property type="project" value="UniProtKB-KW"/>
</dbReference>
<dbReference type="InterPro" id="IPR036691">
    <property type="entry name" value="Endo/exonu/phosph_ase_sf"/>
</dbReference>
<dbReference type="PANTHER" id="PTHR14859">
    <property type="entry name" value="CALCOFLUOR WHITE HYPERSENSITIVE PROTEIN PRECURSOR"/>
    <property type="match status" value="1"/>
</dbReference>
<keyword evidence="2" id="KW-0540">Nuclease</keyword>
<dbReference type="GO" id="GO:0006506">
    <property type="term" value="P:GPI anchor biosynthetic process"/>
    <property type="evidence" value="ECO:0007669"/>
    <property type="project" value="TreeGrafter"/>
</dbReference>
<dbReference type="AlphaFoldDB" id="A0A420X124"/>
<keyword evidence="2" id="KW-0269">Exonuclease</keyword>
<dbReference type="Gene3D" id="3.60.10.10">
    <property type="entry name" value="Endonuclease/exonuclease/phosphatase"/>
    <property type="match status" value="1"/>
</dbReference>
<evidence type="ECO:0000313" key="2">
    <source>
        <dbReference type="EMBL" id="RKR07450.1"/>
    </source>
</evidence>
<accession>A0A420X124</accession>
<dbReference type="SUPFAM" id="SSF56219">
    <property type="entry name" value="DNase I-like"/>
    <property type="match status" value="1"/>
</dbReference>
<dbReference type="Pfam" id="PF03372">
    <property type="entry name" value="Exo_endo_phos"/>
    <property type="match status" value="1"/>
</dbReference>
<dbReference type="GO" id="GO:0004527">
    <property type="term" value="F:exonuclease activity"/>
    <property type="evidence" value="ECO:0007669"/>
    <property type="project" value="UniProtKB-KW"/>
</dbReference>
<proteinExistence type="predicted"/>
<evidence type="ECO:0000259" key="1">
    <source>
        <dbReference type="Pfam" id="PF03372"/>
    </source>
</evidence>
<keyword evidence="2" id="KW-0255">Endonuclease</keyword>
<sequence length="273" mass="30506">MTGQSSDNPGMIRLLTFNLQVGIHTQAYHHYLTRSWQHLLPNRRRDTRLAMISDTLKAFDLVALQEVDGGSFRSGNVNQVEYLAEQAGFPTHYQQINRNLGRLAQHSNGLLSRLPPGHITNHRLPGPPGRGAIHARFGEGPEALHVFVVHLALGVRTRNQQLDYLGELISPLHHVVVMGDLNCTPEQLHAHRRFCRALDMRQAHAIPSYPAWQPSRALDHILLSSSLTPHNLQALSPLFSDHLPLAVDIQLPLSCTRTINITSQGHTQRRTGA</sequence>
<name>A0A420X124_9GAMM</name>
<comment type="caution">
    <text evidence="2">The sequence shown here is derived from an EMBL/GenBank/DDBJ whole genome shotgun (WGS) entry which is preliminary data.</text>
</comment>
<keyword evidence="2" id="KW-0378">Hydrolase</keyword>
<gene>
    <name evidence="2" type="ORF">C7446_0262</name>
</gene>
<dbReference type="InterPro" id="IPR051916">
    <property type="entry name" value="GPI-anchor_lipid_remodeler"/>
</dbReference>
<dbReference type="GO" id="GO:0016020">
    <property type="term" value="C:membrane"/>
    <property type="evidence" value="ECO:0007669"/>
    <property type="project" value="GOC"/>
</dbReference>
<dbReference type="PANTHER" id="PTHR14859:SF15">
    <property type="entry name" value="ENDONUCLEASE_EXONUCLEASE_PHOSPHATASE DOMAIN-CONTAINING PROTEIN"/>
    <property type="match status" value="1"/>
</dbReference>
<dbReference type="EMBL" id="RBIN01000001">
    <property type="protein sequence ID" value="RKR07450.1"/>
    <property type="molecule type" value="Genomic_DNA"/>
</dbReference>
<reference evidence="2 3" key="1">
    <citation type="submission" date="2018-10" db="EMBL/GenBank/DDBJ databases">
        <title>Genomic Encyclopedia of Type Strains, Phase IV (KMG-IV): sequencing the most valuable type-strain genomes for metagenomic binning, comparative biology and taxonomic classification.</title>
        <authorList>
            <person name="Goeker M."/>
        </authorList>
    </citation>
    <scope>NUCLEOTIDE SEQUENCE [LARGE SCALE GENOMIC DNA]</scope>
    <source>
        <strain evidence="2 3">DSM 23229</strain>
    </source>
</reference>